<proteinExistence type="predicted"/>
<accession>A0A454CRX4</accession>
<protein>
    <submittedName>
        <fullName evidence="1">Uncharacterized protein</fullName>
    </submittedName>
</protein>
<reference evidence="1 2" key="1">
    <citation type="submission" date="2012-10" db="EMBL/GenBank/DDBJ databases">
        <title>Genome sequence of Vibrio Cholerae HENC-02.</title>
        <authorList>
            <person name="Eppinger M."/>
            <person name="Hasan N.A."/>
            <person name="Sengamalay N."/>
            <person name="Hine E."/>
            <person name="Su Q."/>
            <person name="Daugherty S.C."/>
            <person name="Young S."/>
            <person name="Sadzewicz L."/>
            <person name="Tallon L."/>
            <person name="Cebula T.A."/>
            <person name="Ravel J."/>
            <person name="Colwell R.R."/>
        </authorList>
    </citation>
    <scope>NUCLEOTIDE SEQUENCE [LARGE SCALE GENOMIC DNA]</scope>
    <source>
        <strain evidence="1 2">HENC-02</strain>
    </source>
</reference>
<name>A0A454CRX4_VIBHA</name>
<dbReference type="Proteomes" id="UP000008367">
    <property type="component" value="Unassembled WGS sequence"/>
</dbReference>
<feature type="non-terminal residue" evidence="1">
    <location>
        <position position="8"/>
    </location>
</feature>
<evidence type="ECO:0000313" key="2">
    <source>
        <dbReference type="Proteomes" id="UP000008367"/>
    </source>
</evidence>
<sequence length="8" mass="950">MNENLSRS</sequence>
<dbReference type="EMBL" id="AJSR01002228">
    <property type="protein sequence ID" value="EKM29124.1"/>
    <property type="molecule type" value="Genomic_DNA"/>
</dbReference>
<gene>
    <name evidence="1" type="ORF">VCHENC02_5041A</name>
</gene>
<comment type="caution">
    <text evidence="1">The sequence shown here is derived from an EMBL/GenBank/DDBJ whole genome shotgun (WGS) entry which is preliminary data.</text>
</comment>
<organism evidence="1 2">
    <name type="scientific">Vibrio harveyi</name>
    <name type="common">Beneckea harveyi</name>
    <dbReference type="NCBI Taxonomy" id="669"/>
    <lineage>
        <taxon>Bacteria</taxon>
        <taxon>Pseudomonadati</taxon>
        <taxon>Pseudomonadota</taxon>
        <taxon>Gammaproteobacteria</taxon>
        <taxon>Vibrionales</taxon>
        <taxon>Vibrionaceae</taxon>
        <taxon>Vibrio</taxon>
    </lineage>
</organism>
<evidence type="ECO:0000313" key="1">
    <source>
        <dbReference type="EMBL" id="EKM29124.1"/>
    </source>
</evidence>